<protein>
    <submittedName>
        <fullName evidence="1">Uncharacterized protein</fullName>
    </submittedName>
</protein>
<dbReference type="Proteomes" id="UP001160148">
    <property type="component" value="Unassembled WGS sequence"/>
</dbReference>
<gene>
    <name evidence="1" type="ORF">MEUPH1_LOCUS3058</name>
</gene>
<name>A0AAV0VRC0_9HEMI</name>
<organism evidence="1 2">
    <name type="scientific">Macrosiphum euphorbiae</name>
    <name type="common">potato aphid</name>
    <dbReference type="NCBI Taxonomy" id="13131"/>
    <lineage>
        <taxon>Eukaryota</taxon>
        <taxon>Metazoa</taxon>
        <taxon>Ecdysozoa</taxon>
        <taxon>Arthropoda</taxon>
        <taxon>Hexapoda</taxon>
        <taxon>Insecta</taxon>
        <taxon>Pterygota</taxon>
        <taxon>Neoptera</taxon>
        <taxon>Paraneoptera</taxon>
        <taxon>Hemiptera</taxon>
        <taxon>Sternorrhyncha</taxon>
        <taxon>Aphidomorpha</taxon>
        <taxon>Aphidoidea</taxon>
        <taxon>Aphididae</taxon>
        <taxon>Macrosiphini</taxon>
        <taxon>Macrosiphum</taxon>
    </lineage>
</organism>
<keyword evidence="2" id="KW-1185">Reference proteome</keyword>
<evidence type="ECO:0000313" key="1">
    <source>
        <dbReference type="EMBL" id="CAI6346115.1"/>
    </source>
</evidence>
<evidence type="ECO:0000313" key="2">
    <source>
        <dbReference type="Proteomes" id="UP001160148"/>
    </source>
</evidence>
<sequence>METEEPFSELEKECAQYVAGYVANRFSSKYPHLISHTDNSQQSNSWTQCISKGNLKTPSYSLEKAIEQLEVDFNAFHGDSLLKTPNIIKNLTH</sequence>
<dbReference type="EMBL" id="CARXXK010000001">
    <property type="protein sequence ID" value="CAI6346115.1"/>
    <property type="molecule type" value="Genomic_DNA"/>
</dbReference>
<proteinExistence type="predicted"/>
<comment type="caution">
    <text evidence="1">The sequence shown here is derived from an EMBL/GenBank/DDBJ whole genome shotgun (WGS) entry which is preliminary data.</text>
</comment>
<accession>A0AAV0VRC0</accession>
<reference evidence="1 2" key="1">
    <citation type="submission" date="2023-01" db="EMBL/GenBank/DDBJ databases">
        <authorList>
            <person name="Whitehead M."/>
        </authorList>
    </citation>
    <scope>NUCLEOTIDE SEQUENCE [LARGE SCALE GENOMIC DNA]</scope>
</reference>
<dbReference type="AlphaFoldDB" id="A0AAV0VRC0"/>